<keyword evidence="2" id="KW-1185">Reference proteome</keyword>
<evidence type="ECO:0000313" key="2">
    <source>
        <dbReference type="Proteomes" id="UP000664859"/>
    </source>
</evidence>
<comment type="caution">
    <text evidence="1">The sequence shown here is derived from an EMBL/GenBank/DDBJ whole genome shotgun (WGS) entry which is preliminary data.</text>
</comment>
<proteinExistence type="predicted"/>
<protein>
    <submittedName>
        <fullName evidence="1">Uncharacterized protein</fullName>
    </submittedName>
</protein>
<evidence type="ECO:0000313" key="1">
    <source>
        <dbReference type="EMBL" id="KAG5187240.1"/>
    </source>
</evidence>
<accession>A0A836CHY3</accession>
<reference evidence="1" key="1">
    <citation type="submission" date="2021-02" db="EMBL/GenBank/DDBJ databases">
        <title>First Annotated Genome of the Yellow-green Alga Tribonema minus.</title>
        <authorList>
            <person name="Mahan K.M."/>
        </authorList>
    </citation>
    <scope>NUCLEOTIDE SEQUENCE</scope>
    <source>
        <strain evidence="1">UTEX B ZZ1240</strain>
    </source>
</reference>
<organism evidence="1 2">
    <name type="scientific">Tribonema minus</name>
    <dbReference type="NCBI Taxonomy" id="303371"/>
    <lineage>
        <taxon>Eukaryota</taxon>
        <taxon>Sar</taxon>
        <taxon>Stramenopiles</taxon>
        <taxon>Ochrophyta</taxon>
        <taxon>PX clade</taxon>
        <taxon>Xanthophyceae</taxon>
        <taxon>Tribonematales</taxon>
        <taxon>Tribonemataceae</taxon>
        <taxon>Tribonema</taxon>
    </lineage>
</organism>
<sequence length="358" mass="35523">MDPAGAADAAAQAAKQLEKCVEARAHLADAQSTASTSAPVWTLLPPLVAGLLSFPQRNLADGKQGGNGGNGTRVKASAKLALRAARWCEATVAEAVQLDLALGLGARAARHVAVPALDALLRSGGVSAARREGVALERLRLACHEAAALSARGDGGGACVRAAAAAGTAQLLRRRVHDADGGSAAVRGEAGGGKSAWHHVSAIIHPGNSASASSESTAAGGSAHGPAGRSLVLWSTLAVRTPAGCGPGQAAAIALAAALSAAAAPITCGMCALANNTASGGEDRTSSGPAVKLLSWLAAPDCIKARTTMEDSLSRLLKALKYARRDVASGGARPEVAATVTALLSSQEGPGTTCLRVF</sequence>
<gene>
    <name evidence="1" type="ORF">JKP88DRAFT_347995</name>
</gene>
<dbReference type="Proteomes" id="UP000664859">
    <property type="component" value="Unassembled WGS sequence"/>
</dbReference>
<feature type="non-terminal residue" evidence="1">
    <location>
        <position position="1"/>
    </location>
</feature>
<name>A0A836CHY3_9STRA</name>
<dbReference type="AlphaFoldDB" id="A0A836CHY3"/>
<dbReference type="EMBL" id="JAFCMP010000090">
    <property type="protein sequence ID" value="KAG5187240.1"/>
    <property type="molecule type" value="Genomic_DNA"/>
</dbReference>